<gene>
    <name evidence="7" type="ORF">TNCT_175011</name>
</gene>
<evidence type="ECO:0000256" key="3">
    <source>
        <dbReference type="ARBA" id="ARBA00012452"/>
    </source>
</evidence>
<evidence type="ECO:0000256" key="4">
    <source>
        <dbReference type="ARBA" id="ARBA00022679"/>
    </source>
</evidence>
<dbReference type="Pfam" id="PF02798">
    <property type="entry name" value="GST_N"/>
    <property type="match status" value="1"/>
</dbReference>
<organism evidence="7 8">
    <name type="scientific">Trichonephila clavata</name>
    <name type="common">Joro spider</name>
    <name type="synonym">Nephila clavata</name>
    <dbReference type="NCBI Taxonomy" id="2740835"/>
    <lineage>
        <taxon>Eukaryota</taxon>
        <taxon>Metazoa</taxon>
        <taxon>Ecdysozoa</taxon>
        <taxon>Arthropoda</taxon>
        <taxon>Chelicerata</taxon>
        <taxon>Arachnida</taxon>
        <taxon>Araneae</taxon>
        <taxon>Araneomorphae</taxon>
        <taxon>Entelegynae</taxon>
        <taxon>Araneoidea</taxon>
        <taxon>Nephilidae</taxon>
        <taxon>Trichonephila</taxon>
    </lineage>
</organism>
<dbReference type="AlphaFoldDB" id="A0A8X6J581"/>
<evidence type="ECO:0000256" key="1">
    <source>
        <dbReference type="ARBA" id="ARBA00003701"/>
    </source>
</evidence>
<keyword evidence="4" id="KW-0808">Transferase</keyword>
<dbReference type="EC" id="2.5.1.18" evidence="3"/>
<dbReference type="PANTHER" id="PTHR11571">
    <property type="entry name" value="GLUTATHIONE S-TRANSFERASE"/>
    <property type="match status" value="1"/>
</dbReference>
<name>A0A8X6J581_TRICU</name>
<dbReference type="PANTHER" id="PTHR11571:SF222">
    <property type="entry name" value="GLUTATHIONE TRANSFERASE"/>
    <property type="match status" value="1"/>
</dbReference>
<accession>A0A8X6J581</accession>
<evidence type="ECO:0000313" key="7">
    <source>
        <dbReference type="EMBL" id="GFR10613.1"/>
    </source>
</evidence>
<feature type="domain" description="GST N-terminal" evidence="6">
    <location>
        <begin position="2"/>
        <end position="83"/>
    </location>
</feature>
<dbReference type="OrthoDB" id="414243at2759"/>
<protein>
    <recommendedName>
        <fullName evidence="3">glutathione transferase</fullName>
        <ecNumber evidence="3">2.5.1.18</ecNumber>
    </recommendedName>
</protein>
<dbReference type="InterPro" id="IPR036249">
    <property type="entry name" value="Thioredoxin-like_sf"/>
</dbReference>
<dbReference type="Proteomes" id="UP000887116">
    <property type="component" value="Unassembled WGS sequence"/>
</dbReference>
<evidence type="ECO:0000256" key="2">
    <source>
        <dbReference type="ARBA" id="ARBA00005861"/>
    </source>
</evidence>
<dbReference type="PROSITE" id="PS50404">
    <property type="entry name" value="GST_NTER"/>
    <property type="match status" value="1"/>
</dbReference>
<keyword evidence="8" id="KW-1185">Reference proteome</keyword>
<evidence type="ECO:0000256" key="5">
    <source>
        <dbReference type="ARBA" id="ARBA00047960"/>
    </source>
</evidence>
<sequence length="129" mass="15461">MVKSTLGYWNIRAIAEPIRYLLHHEKEQFEDRRYLFTDYTWKNEKNALGLDFPNLPYYIDGDIRITQSTAILRYLGRKYGLDGKNESEKLRISLAEQQIVDLRKEFFDHVYSKDFKSENVDSSRLFLKN</sequence>
<dbReference type="GO" id="GO:0006749">
    <property type="term" value="P:glutathione metabolic process"/>
    <property type="evidence" value="ECO:0007669"/>
    <property type="project" value="TreeGrafter"/>
</dbReference>
<dbReference type="SUPFAM" id="SSF52833">
    <property type="entry name" value="Thioredoxin-like"/>
    <property type="match status" value="1"/>
</dbReference>
<dbReference type="Gene3D" id="1.20.1050.130">
    <property type="match status" value="1"/>
</dbReference>
<comment type="function">
    <text evidence="1">Conjugation of reduced glutathione to a wide number of exogenous and endogenous hydrophobic electrophiles.</text>
</comment>
<reference evidence="7" key="1">
    <citation type="submission" date="2020-07" db="EMBL/GenBank/DDBJ databases">
        <title>Multicomponent nature underlies the extraordinary mechanical properties of spider dragline silk.</title>
        <authorList>
            <person name="Kono N."/>
            <person name="Nakamura H."/>
            <person name="Mori M."/>
            <person name="Yoshida Y."/>
            <person name="Ohtoshi R."/>
            <person name="Malay A.D."/>
            <person name="Moran D.A.P."/>
            <person name="Tomita M."/>
            <person name="Numata K."/>
            <person name="Arakawa K."/>
        </authorList>
    </citation>
    <scope>NUCLEOTIDE SEQUENCE</scope>
</reference>
<dbReference type="GO" id="GO:0004364">
    <property type="term" value="F:glutathione transferase activity"/>
    <property type="evidence" value="ECO:0007669"/>
    <property type="project" value="UniProtKB-EC"/>
</dbReference>
<dbReference type="EMBL" id="BMAO01036431">
    <property type="protein sequence ID" value="GFR10613.1"/>
    <property type="molecule type" value="Genomic_DNA"/>
</dbReference>
<evidence type="ECO:0000259" key="6">
    <source>
        <dbReference type="PROSITE" id="PS50404"/>
    </source>
</evidence>
<dbReference type="InterPro" id="IPR050213">
    <property type="entry name" value="GST_superfamily"/>
</dbReference>
<evidence type="ECO:0000313" key="8">
    <source>
        <dbReference type="Proteomes" id="UP000887116"/>
    </source>
</evidence>
<dbReference type="InterPro" id="IPR004045">
    <property type="entry name" value="Glutathione_S-Trfase_N"/>
</dbReference>
<comment type="similarity">
    <text evidence="2">Belongs to the GST superfamily. Mu family.</text>
</comment>
<proteinExistence type="inferred from homology"/>
<comment type="catalytic activity">
    <reaction evidence="5">
        <text>RX + glutathione = an S-substituted glutathione + a halide anion + H(+)</text>
        <dbReference type="Rhea" id="RHEA:16437"/>
        <dbReference type="ChEBI" id="CHEBI:15378"/>
        <dbReference type="ChEBI" id="CHEBI:16042"/>
        <dbReference type="ChEBI" id="CHEBI:17792"/>
        <dbReference type="ChEBI" id="CHEBI:57925"/>
        <dbReference type="ChEBI" id="CHEBI:90779"/>
        <dbReference type="EC" id="2.5.1.18"/>
    </reaction>
</comment>
<comment type="caution">
    <text evidence="7">The sequence shown here is derived from an EMBL/GenBank/DDBJ whole genome shotgun (WGS) entry which is preliminary data.</text>
</comment>